<keyword evidence="6 13" id="KW-0479">Metal-binding</keyword>
<dbReference type="CDD" id="cd00496">
    <property type="entry name" value="PheRS_alpha_core"/>
    <property type="match status" value="1"/>
</dbReference>
<sequence>MQHTLDQIVSAARAEFAAAAPLPSRAEFEAAKARYVGPNGQLTAQMKKMGTVPKEERPALGKLINQTKVEVQALLDAALARIEAAELRASLGPPIDPTLPSPDLGRGAFHPLTAVREELSRILRKVGFTVADGPEVETEYYCFDALNTPADHPARDTQDTFYLPPAARFANVAKKSPQEQYLLRTHTSSVQIRTMLKGQPPIRIVSPGRVYRRDTTDATHSANFQQLECLYVDKGVTVRDLKALLDYLFESLLGKDTKTRFRPHYFSYTEPSFEVDLSARHLPKVNKEWIEIGGCGMVDPTVFADVGYDPEVWSGYAFGMGIERIAMLLYGIDDIRYFYQNDLRFLSQFA</sequence>
<evidence type="ECO:0000256" key="5">
    <source>
        <dbReference type="ARBA" id="ARBA00022598"/>
    </source>
</evidence>
<dbReference type="InterPro" id="IPR004188">
    <property type="entry name" value="Phe-tRNA_ligase_II_N"/>
</dbReference>
<evidence type="ECO:0000259" key="14">
    <source>
        <dbReference type="PROSITE" id="PS50862"/>
    </source>
</evidence>
<keyword evidence="10 13" id="KW-0648">Protein biosynthesis</keyword>
<feature type="domain" description="Aminoacyl-transfer RNA synthetases class-II family profile" evidence="14">
    <location>
        <begin position="113"/>
        <end position="348"/>
    </location>
</feature>
<keyword evidence="16" id="KW-1185">Reference proteome</keyword>
<dbReference type="Proteomes" id="UP000070058">
    <property type="component" value="Unassembled WGS sequence"/>
</dbReference>
<dbReference type="PANTHER" id="PTHR11538:SF41">
    <property type="entry name" value="PHENYLALANINE--TRNA LIGASE, MITOCHONDRIAL"/>
    <property type="match status" value="1"/>
</dbReference>
<dbReference type="InterPro" id="IPR004529">
    <property type="entry name" value="Phe-tRNA-synth_IIc_asu"/>
</dbReference>
<dbReference type="STRING" id="1548207.AXK11_00610"/>
<dbReference type="GO" id="GO:0006432">
    <property type="term" value="P:phenylalanyl-tRNA aminoacylation"/>
    <property type="evidence" value="ECO:0007669"/>
    <property type="project" value="UniProtKB-UniRule"/>
</dbReference>
<evidence type="ECO:0000256" key="11">
    <source>
        <dbReference type="ARBA" id="ARBA00023146"/>
    </source>
</evidence>
<dbReference type="PANTHER" id="PTHR11538">
    <property type="entry name" value="PHENYLALANYL-TRNA SYNTHETASE"/>
    <property type="match status" value="1"/>
</dbReference>
<comment type="caution">
    <text evidence="15">The sequence shown here is derived from an EMBL/GenBank/DDBJ whole genome shotgun (WGS) entry which is preliminary data.</text>
</comment>
<comment type="catalytic activity">
    <reaction evidence="12 13">
        <text>tRNA(Phe) + L-phenylalanine + ATP = L-phenylalanyl-tRNA(Phe) + AMP + diphosphate + H(+)</text>
        <dbReference type="Rhea" id="RHEA:19413"/>
        <dbReference type="Rhea" id="RHEA-COMP:9668"/>
        <dbReference type="Rhea" id="RHEA-COMP:9699"/>
        <dbReference type="ChEBI" id="CHEBI:15378"/>
        <dbReference type="ChEBI" id="CHEBI:30616"/>
        <dbReference type="ChEBI" id="CHEBI:33019"/>
        <dbReference type="ChEBI" id="CHEBI:58095"/>
        <dbReference type="ChEBI" id="CHEBI:78442"/>
        <dbReference type="ChEBI" id="CHEBI:78531"/>
        <dbReference type="ChEBI" id="CHEBI:456215"/>
        <dbReference type="EC" id="6.1.1.20"/>
    </reaction>
</comment>
<dbReference type="Gene3D" id="3.30.930.10">
    <property type="entry name" value="Bira Bifunctional Protein, Domain 2"/>
    <property type="match status" value="1"/>
</dbReference>
<dbReference type="GO" id="GO:0004826">
    <property type="term" value="F:phenylalanine-tRNA ligase activity"/>
    <property type="evidence" value="ECO:0007669"/>
    <property type="project" value="UniProtKB-UniRule"/>
</dbReference>
<dbReference type="OrthoDB" id="9800719at2"/>
<keyword evidence="7 13" id="KW-0547">Nucleotide-binding</keyword>
<dbReference type="InterPro" id="IPR045864">
    <property type="entry name" value="aa-tRNA-synth_II/BPL/LPL"/>
</dbReference>
<organism evidence="15 16">
    <name type="scientific">Cephaloticoccus primus</name>
    <dbReference type="NCBI Taxonomy" id="1548207"/>
    <lineage>
        <taxon>Bacteria</taxon>
        <taxon>Pseudomonadati</taxon>
        <taxon>Verrucomicrobiota</taxon>
        <taxon>Opitutia</taxon>
        <taxon>Opitutales</taxon>
        <taxon>Opitutaceae</taxon>
        <taxon>Cephaloticoccus</taxon>
    </lineage>
</organism>
<keyword evidence="5 13" id="KW-0436">Ligase</keyword>
<dbReference type="EMBL" id="LSZQ01000034">
    <property type="protein sequence ID" value="KXU36373.1"/>
    <property type="molecule type" value="Genomic_DNA"/>
</dbReference>
<protein>
    <recommendedName>
        <fullName evidence="13">Phenylalanine--tRNA ligase alpha subunit</fullName>
        <ecNumber evidence="13">6.1.1.20</ecNumber>
    </recommendedName>
    <alternativeName>
        <fullName evidence="13">Phenylalanyl-tRNA synthetase alpha subunit</fullName>
        <shortName evidence="13">PheRS</shortName>
    </alternativeName>
</protein>
<evidence type="ECO:0000256" key="1">
    <source>
        <dbReference type="ARBA" id="ARBA00004496"/>
    </source>
</evidence>
<dbReference type="GO" id="GO:0005524">
    <property type="term" value="F:ATP binding"/>
    <property type="evidence" value="ECO:0007669"/>
    <property type="project" value="UniProtKB-UniRule"/>
</dbReference>
<evidence type="ECO:0000256" key="13">
    <source>
        <dbReference type="HAMAP-Rule" id="MF_00281"/>
    </source>
</evidence>
<dbReference type="AlphaFoldDB" id="A0A139SPA6"/>
<dbReference type="Pfam" id="PF01409">
    <property type="entry name" value="tRNA-synt_2d"/>
    <property type="match status" value="1"/>
</dbReference>
<evidence type="ECO:0000256" key="10">
    <source>
        <dbReference type="ARBA" id="ARBA00022917"/>
    </source>
</evidence>
<evidence type="ECO:0000256" key="6">
    <source>
        <dbReference type="ARBA" id="ARBA00022723"/>
    </source>
</evidence>
<keyword evidence="9 13" id="KW-0460">Magnesium</keyword>
<dbReference type="PROSITE" id="PS50862">
    <property type="entry name" value="AA_TRNA_LIGASE_II"/>
    <property type="match status" value="1"/>
</dbReference>
<dbReference type="RefSeq" id="WP_068629719.1">
    <property type="nucleotide sequence ID" value="NZ_LSZQ01000034.1"/>
</dbReference>
<evidence type="ECO:0000256" key="9">
    <source>
        <dbReference type="ARBA" id="ARBA00022842"/>
    </source>
</evidence>
<comment type="cofactor">
    <cofactor evidence="13">
        <name>Mg(2+)</name>
        <dbReference type="ChEBI" id="CHEBI:18420"/>
    </cofactor>
    <text evidence="13">Binds 2 magnesium ions per tetramer.</text>
</comment>
<evidence type="ECO:0000256" key="12">
    <source>
        <dbReference type="ARBA" id="ARBA00049255"/>
    </source>
</evidence>
<gene>
    <name evidence="13" type="primary">pheS</name>
    <name evidence="15" type="ORF">AXK11_00610</name>
</gene>
<dbReference type="GO" id="GO:0005737">
    <property type="term" value="C:cytoplasm"/>
    <property type="evidence" value="ECO:0007669"/>
    <property type="project" value="UniProtKB-SubCell"/>
</dbReference>
<comment type="subunit">
    <text evidence="3 13">Tetramer of two alpha and two beta subunits.</text>
</comment>
<dbReference type="InterPro" id="IPR022911">
    <property type="entry name" value="Phe_tRNA_ligase_alpha1_bac"/>
</dbReference>
<evidence type="ECO:0000256" key="4">
    <source>
        <dbReference type="ARBA" id="ARBA00022490"/>
    </source>
</evidence>
<evidence type="ECO:0000313" key="16">
    <source>
        <dbReference type="Proteomes" id="UP000070058"/>
    </source>
</evidence>
<dbReference type="GO" id="GO:0000287">
    <property type="term" value="F:magnesium ion binding"/>
    <property type="evidence" value="ECO:0007669"/>
    <property type="project" value="UniProtKB-UniRule"/>
</dbReference>
<evidence type="ECO:0000256" key="3">
    <source>
        <dbReference type="ARBA" id="ARBA00011209"/>
    </source>
</evidence>
<evidence type="ECO:0000256" key="8">
    <source>
        <dbReference type="ARBA" id="ARBA00022840"/>
    </source>
</evidence>
<evidence type="ECO:0000256" key="7">
    <source>
        <dbReference type="ARBA" id="ARBA00022741"/>
    </source>
</evidence>
<evidence type="ECO:0000313" key="15">
    <source>
        <dbReference type="EMBL" id="KXU36373.1"/>
    </source>
</evidence>
<keyword evidence="11 13" id="KW-0030">Aminoacyl-tRNA synthetase</keyword>
<dbReference type="Pfam" id="PF02912">
    <property type="entry name" value="Phe_tRNA-synt_N"/>
    <property type="match status" value="1"/>
</dbReference>
<dbReference type="EC" id="6.1.1.20" evidence="13"/>
<dbReference type="InterPro" id="IPR006195">
    <property type="entry name" value="aa-tRNA-synth_II"/>
</dbReference>
<name>A0A139SPA6_9BACT</name>
<keyword evidence="4 13" id="KW-0963">Cytoplasm</keyword>
<comment type="similarity">
    <text evidence="2 13">Belongs to the class-II aminoacyl-tRNA synthetase family. Phe-tRNA synthetase alpha subunit type 1 subfamily.</text>
</comment>
<dbReference type="HAMAP" id="MF_00281">
    <property type="entry name" value="Phe_tRNA_synth_alpha1"/>
    <property type="match status" value="1"/>
</dbReference>
<comment type="subcellular location">
    <subcellularLocation>
        <location evidence="1 13">Cytoplasm</location>
    </subcellularLocation>
</comment>
<dbReference type="InterPro" id="IPR002319">
    <property type="entry name" value="Phenylalanyl-tRNA_Synthase"/>
</dbReference>
<dbReference type="NCBIfam" id="TIGR00468">
    <property type="entry name" value="pheS"/>
    <property type="match status" value="1"/>
</dbReference>
<dbReference type="GO" id="GO:0000049">
    <property type="term" value="F:tRNA binding"/>
    <property type="evidence" value="ECO:0007669"/>
    <property type="project" value="InterPro"/>
</dbReference>
<dbReference type="InterPro" id="IPR010978">
    <property type="entry name" value="tRNA-bd_arm"/>
</dbReference>
<keyword evidence="8 13" id="KW-0067">ATP-binding</keyword>
<reference evidence="16" key="1">
    <citation type="submission" date="2016-02" db="EMBL/GenBank/DDBJ databases">
        <authorList>
            <person name="Sanders J.G."/>
            <person name="Lin J.Y."/>
            <person name="Wertz J.T."/>
            <person name="Russell J.A."/>
            <person name="Moreau C.S."/>
            <person name="Powell S."/>
        </authorList>
    </citation>
    <scope>NUCLEOTIDE SEQUENCE [LARGE SCALE GENOMIC DNA]</scope>
    <source>
        <strain evidence="16">CAG34</strain>
    </source>
</reference>
<dbReference type="SUPFAM" id="SSF46589">
    <property type="entry name" value="tRNA-binding arm"/>
    <property type="match status" value="1"/>
</dbReference>
<proteinExistence type="inferred from homology"/>
<evidence type="ECO:0000256" key="2">
    <source>
        <dbReference type="ARBA" id="ARBA00010207"/>
    </source>
</evidence>
<feature type="binding site" evidence="13">
    <location>
        <position position="270"/>
    </location>
    <ligand>
        <name>Mg(2+)</name>
        <dbReference type="ChEBI" id="CHEBI:18420"/>
        <note>shared with beta subunit</note>
    </ligand>
</feature>
<dbReference type="SUPFAM" id="SSF55681">
    <property type="entry name" value="Class II aaRS and biotin synthetases"/>
    <property type="match status" value="1"/>
</dbReference>
<accession>A0A139SPA6</accession>